<dbReference type="EMBL" id="KZ613977">
    <property type="protein sequence ID" value="PMD29189.1"/>
    <property type="molecule type" value="Genomic_DNA"/>
</dbReference>
<protein>
    <submittedName>
        <fullName evidence="2">Uncharacterized protein</fullName>
    </submittedName>
</protein>
<sequence>MALSSTGKRQAQKSDYELVPQAESSDDEAPIVSSRSLDGNRRRYVSSILWKTAKASVACLALLGAVSLLAPLRHINRPQGRVEYSCGNSTAEARALGCKFDELASAWLPAVCRDEELTEEFSRAGPNGTWKYYSDPDLTTELSLEELALYGDLNGQWYFMTGEWHIVHCAFYWRKKYRAPSLGITLEPRYDSLVHVEHCGHLIRHPLKYTHAGVILDTCYSN</sequence>
<reference evidence="2 3" key="1">
    <citation type="submission" date="2016-04" db="EMBL/GenBank/DDBJ databases">
        <title>A degradative enzymes factory behind the ericoid mycorrhizal symbiosis.</title>
        <authorList>
            <consortium name="DOE Joint Genome Institute"/>
            <person name="Martino E."/>
            <person name="Morin E."/>
            <person name="Grelet G."/>
            <person name="Kuo A."/>
            <person name="Kohler A."/>
            <person name="Daghino S."/>
            <person name="Barry K."/>
            <person name="Choi C."/>
            <person name="Cichocki N."/>
            <person name="Clum A."/>
            <person name="Copeland A."/>
            <person name="Hainaut M."/>
            <person name="Haridas S."/>
            <person name="Labutti K."/>
            <person name="Lindquist E."/>
            <person name="Lipzen A."/>
            <person name="Khouja H.-R."/>
            <person name="Murat C."/>
            <person name="Ohm R."/>
            <person name="Olson A."/>
            <person name="Spatafora J."/>
            <person name="Veneault-Fourrey C."/>
            <person name="Henrissat B."/>
            <person name="Grigoriev I."/>
            <person name="Martin F."/>
            <person name="Perotto S."/>
        </authorList>
    </citation>
    <scope>NUCLEOTIDE SEQUENCE [LARGE SCALE GENOMIC DNA]</scope>
    <source>
        <strain evidence="2 3">F</strain>
    </source>
</reference>
<dbReference type="InterPro" id="IPR053008">
    <property type="entry name" value="Phomopsin_biosynth_assoc"/>
</dbReference>
<organism evidence="2 3">
    <name type="scientific">Hyaloscypha variabilis (strain UAMH 11265 / GT02V1 / F)</name>
    <name type="common">Meliniomyces variabilis</name>
    <dbReference type="NCBI Taxonomy" id="1149755"/>
    <lineage>
        <taxon>Eukaryota</taxon>
        <taxon>Fungi</taxon>
        <taxon>Dikarya</taxon>
        <taxon>Ascomycota</taxon>
        <taxon>Pezizomycotina</taxon>
        <taxon>Leotiomycetes</taxon>
        <taxon>Helotiales</taxon>
        <taxon>Hyaloscyphaceae</taxon>
        <taxon>Hyaloscypha</taxon>
        <taxon>Hyaloscypha variabilis</taxon>
    </lineage>
</organism>
<dbReference type="AlphaFoldDB" id="A0A2J6QSF7"/>
<feature type="region of interest" description="Disordered" evidence="1">
    <location>
        <begin position="1"/>
        <end position="33"/>
    </location>
</feature>
<gene>
    <name evidence="2" type="ORF">L207DRAFT_521161</name>
</gene>
<evidence type="ECO:0000256" key="1">
    <source>
        <dbReference type="SAM" id="MobiDB-lite"/>
    </source>
</evidence>
<keyword evidence="3" id="KW-1185">Reference proteome</keyword>
<evidence type="ECO:0000313" key="3">
    <source>
        <dbReference type="Proteomes" id="UP000235786"/>
    </source>
</evidence>
<proteinExistence type="predicted"/>
<name>A0A2J6QSF7_HYAVF</name>
<dbReference type="STRING" id="1149755.A0A2J6QSF7"/>
<dbReference type="OrthoDB" id="3501153at2759"/>
<dbReference type="Proteomes" id="UP000235786">
    <property type="component" value="Unassembled WGS sequence"/>
</dbReference>
<evidence type="ECO:0000313" key="2">
    <source>
        <dbReference type="EMBL" id="PMD29189.1"/>
    </source>
</evidence>
<dbReference type="PANTHER" id="PTHR35896:SF3">
    <property type="entry name" value="MAJOR FACILITATOR SUPERFAMILY TRANSPORTER"/>
    <property type="match status" value="1"/>
</dbReference>
<dbReference type="PANTHER" id="PTHR35896">
    <property type="entry name" value="IG-LIKE DOMAIN-CONTAINING PROTEIN"/>
    <property type="match status" value="1"/>
</dbReference>
<accession>A0A2J6QSF7</accession>